<proteinExistence type="predicted"/>
<sequence>MKLSSVIFYLGLVSALLTPARALDLRFINWDGEDGGLKYTNKGKTVTIHAAESSFSPVYKFEGAGPLVLFKEVMIEGKIVRQTAATLAVPAGLTHAIVVVAATDAELTTYAGMWIDDSPVTRPAGTIRLVNFSSHSVAFKIDTSEFTIAPTSTEQVPVKTNVRRILMQAATQVEGKWKVVANNPLPVRSGLRLLLLMRDGRPMEGSEPNVVDLLSFYDQPPAIPENGVAGVTR</sequence>
<evidence type="ECO:0008006" key="3">
    <source>
        <dbReference type="Google" id="ProtNLM"/>
    </source>
</evidence>
<gene>
    <name evidence="1" type="ORF">FPL22_10360</name>
</gene>
<dbReference type="RefSeq" id="WP_144230204.1">
    <property type="nucleotide sequence ID" value="NZ_CBCRVV010000012.1"/>
</dbReference>
<accession>A0A556QSS2</accession>
<protein>
    <recommendedName>
        <fullName evidence="3">DUF4397 domain-containing protein</fullName>
    </recommendedName>
</protein>
<organism evidence="1 2">
    <name type="scientific">Rariglobus hedericola</name>
    <dbReference type="NCBI Taxonomy" id="2597822"/>
    <lineage>
        <taxon>Bacteria</taxon>
        <taxon>Pseudomonadati</taxon>
        <taxon>Verrucomicrobiota</taxon>
        <taxon>Opitutia</taxon>
        <taxon>Opitutales</taxon>
        <taxon>Opitutaceae</taxon>
        <taxon>Rariglobus</taxon>
    </lineage>
</organism>
<keyword evidence="2" id="KW-1185">Reference proteome</keyword>
<evidence type="ECO:0000313" key="2">
    <source>
        <dbReference type="Proteomes" id="UP000315648"/>
    </source>
</evidence>
<comment type="caution">
    <text evidence="1">The sequence shown here is derived from an EMBL/GenBank/DDBJ whole genome shotgun (WGS) entry which is preliminary data.</text>
</comment>
<reference evidence="1 2" key="1">
    <citation type="submission" date="2019-07" db="EMBL/GenBank/DDBJ databases">
        <title>Description of 53C-WASEF.</title>
        <authorList>
            <person name="Pitt A."/>
            <person name="Hahn M.W."/>
        </authorList>
    </citation>
    <scope>NUCLEOTIDE SEQUENCE [LARGE SCALE GENOMIC DNA]</scope>
    <source>
        <strain evidence="1 2">53C-WASEF</strain>
    </source>
</reference>
<dbReference type="AlphaFoldDB" id="A0A556QSS2"/>
<dbReference type="Proteomes" id="UP000315648">
    <property type="component" value="Unassembled WGS sequence"/>
</dbReference>
<dbReference type="EMBL" id="VMBG01000001">
    <property type="protein sequence ID" value="TSJ79663.1"/>
    <property type="molecule type" value="Genomic_DNA"/>
</dbReference>
<name>A0A556QSS2_9BACT</name>
<evidence type="ECO:0000313" key="1">
    <source>
        <dbReference type="EMBL" id="TSJ79663.1"/>
    </source>
</evidence>